<dbReference type="PROSITE" id="PS50005">
    <property type="entry name" value="TPR"/>
    <property type="match status" value="5"/>
</dbReference>
<dbReference type="SUPFAM" id="SSF48452">
    <property type="entry name" value="TPR-like"/>
    <property type="match status" value="1"/>
</dbReference>
<evidence type="ECO:0000256" key="4">
    <source>
        <dbReference type="SAM" id="Coils"/>
    </source>
</evidence>
<feature type="domain" description="NB-ARC" evidence="5">
    <location>
        <begin position="378"/>
        <end position="511"/>
    </location>
</feature>
<evidence type="ECO:0000256" key="3">
    <source>
        <dbReference type="PROSITE-ProRule" id="PRU00339"/>
    </source>
</evidence>
<dbReference type="PANTHER" id="PTHR45641:SF19">
    <property type="entry name" value="NEPHROCYSTIN-3"/>
    <property type="match status" value="1"/>
</dbReference>
<gene>
    <name evidence="6" type="ORF">PMG25_18825</name>
</gene>
<feature type="repeat" description="TPR" evidence="3">
    <location>
        <begin position="912"/>
        <end position="945"/>
    </location>
</feature>
<reference evidence="6 7" key="1">
    <citation type="submission" date="2023-01" db="EMBL/GenBank/DDBJ databases">
        <title>Novel diversity within Roseofilum (Cyanobacteria; Desertifilaceae) from marine benthic mats with descriptions of four novel species.</title>
        <authorList>
            <person name="Wang Y."/>
            <person name="Berthold D.E."/>
            <person name="Hu J."/>
            <person name="Lefler F.W."/>
            <person name="Laughinghouse H.D. IV."/>
        </authorList>
    </citation>
    <scope>NUCLEOTIDE SEQUENCE [LARGE SCALE GENOMIC DNA]</scope>
    <source>
        <strain evidence="6 7">BLCC-M114</strain>
    </source>
</reference>
<evidence type="ECO:0000259" key="5">
    <source>
        <dbReference type="Pfam" id="PF00931"/>
    </source>
</evidence>
<dbReference type="SMART" id="SM00028">
    <property type="entry name" value="TPR"/>
    <property type="match status" value="5"/>
</dbReference>
<dbReference type="InterPro" id="IPR011990">
    <property type="entry name" value="TPR-like_helical_dom_sf"/>
</dbReference>
<dbReference type="Pfam" id="PF00931">
    <property type="entry name" value="NB-ARC"/>
    <property type="match status" value="1"/>
</dbReference>
<comment type="caution">
    <text evidence="6">The sequence shown here is derived from an EMBL/GenBank/DDBJ whole genome shotgun (WGS) entry which is preliminary data.</text>
</comment>
<keyword evidence="7" id="KW-1185">Reference proteome</keyword>
<name>A0ABT7BAD2_9CYAN</name>
<dbReference type="Pfam" id="PF13424">
    <property type="entry name" value="TPR_12"/>
    <property type="match status" value="2"/>
</dbReference>
<keyword evidence="1" id="KW-0677">Repeat</keyword>
<dbReference type="PANTHER" id="PTHR45641">
    <property type="entry name" value="TETRATRICOPEPTIDE REPEAT PROTEIN (AFU_ORTHOLOGUE AFUA_6G03870)"/>
    <property type="match status" value="1"/>
</dbReference>
<dbReference type="InterPro" id="IPR019734">
    <property type="entry name" value="TPR_rpt"/>
</dbReference>
<dbReference type="Gene3D" id="3.40.50.300">
    <property type="entry name" value="P-loop containing nucleotide triphosphate hydrolases"/>
    <property type="match status" value="1"/>
</dbReference>
<dbReference type="Pfam" id="PF13374">
    <property type="entry name" value="TPR_10"/>
    <property type="match status" value="1"/>
</dbReference>
<dbReference type="PRINTS" id="PR00364">
    <property type="entry name" value="DISEASERSIST"/>
</dbReference>
<dbReference type="InterPro" id="IPR027417">
    <property type="entry name" value="P-loop_NTPase"/>
</dbReference>
<accession>A0ABT7BAD2</accession>
<organism evidence="6 7">
    <name type="scientific">Roseofilum capinflatum BLCC-M114</name>
    <dbReference type="NCBI Taxonomy" id="3022440"/>
    <lineage>
        <taxon>Bacteria</taxon>
        <taxon>Bacillati</taxon>
        <taxon>Cyanobacteriota</taxon>
        <taxon>Cyanophyceae</taxon>
        <taxon>Desertifilales</taxon>
        <taxon>Desertifilaceae</taxon>
        <taxon>Roseofilum</taxon>
        <taxon>Roseofilum capinflatum</taxon>
    </lineage>
</organism>
<dbReference type="Gene3D" id="1.25.40.10">
    <property type="entry name" value="Tetratricopeptide repeat domain"/>
    <property type="match status" value="2"/>
</dbReference>
<feature type="repeat" description="TPR" evidence="3">
    <location>
        <begin position="872"/>
        <end position="905"/>
    </location>
</feature>
<protein>
    <submittedName>
        <fullName evidence="6">Tetratricopeptide repeat protein</fullName>
    </submittedName>
</protein>
<evidence type="ECO:0000256" key="1">
    <source>
        <dbReference type="ARBA" id="ARBA00022737"/>
    </source>
</evidence>
<feature type="repeat" description="TPR" evidence="3">
    <location>
        <begin position="792"/>
        <end position="825"/>
    </location>
</feature>
<dbReference type="SUPFAM" id="SSF52540">
    <property type="entry name" value="P-loop containing nucleoside triphosphate hydrolases"/>
    <property type="match status" value="1"/>
</dbReference>
<feature type="repeat" description="TPR" evidence="3">
    <location>
        <begin position="952"/>
        <end position="985"/>
    </location>
</feature>
<keyword evidence="2 3" id="KW-0802">TPR repeat</keyword>
<evidence type="ECO:0000313" key="6">
    <source>
        <dbReference type="EMBL" id="MDJ1176142.1"/>
    </source>
</evidence>
<keyword evidence="4" id="KW-0175">Coiled coil</keyword>
<feature type="non-terminal residue" evidence="6">
    <location>
        <position position="999"/>
    </location>
</feature>
<sequence length="999" mass="112108">MDFITQPKARLIGSTALLAGGTVCGGVLGTSVASVVAGIIANDVIPQHMENLTVRLRDSRGQLHNHDLAEAVGLAIGLLIKARAEAGTYPGSKKGLVSLAEYTVKHWKTIAKDLENQKNEKFDLIQDSQVLGLFSQALGQKPVKVLTEPDWLALLHELCDRLHQEHLDRQEYVFQYGFNGLDFAVPAALFPTIKCHLPPEDVLKKLATELDEKFAFALQEVLKADFDKGGKAFGKFTIAMLGAIHNGLQQVQVSQEKQEQLNQALAKLGELQQDLARNEARFRQLSEQLGVGIEVILGEIGITQDILSRLRGWLYGELSQIGKTLAEIQDIASDNSRKLDDLLDRVGTLTPTPQPESTSSVFGDALPQINDWQEREELATIHRWLDNGNRKLGIIVGIAGMGKTALAVKVCLERQDFVGKYWAELGNPPLFSIWAKQVLRELVGVSQDILENTLDTQLSKMLVEKLQQKRFLLVLDNFESVVKNEDYLEFLQRCLRCLTTGDQTEILVTTQVEPQLSWIHTPQILPLKFGLSKSKGAQLLAARGVEGTDEEREQFSQKVSGHPLTLSLAGGMLSTQRGDERITLAELTTDISQAIQQLKGRHREEENVPLLVVLDRCWSCVSPVWQERLLLLTVLRQGFDRPLVEAIVRGSIGDEELPNLAIQGFLVALEKKDKEKLQRYEFQPFILQYLRCRVEDVREAHKRAVEVYRSRCEMPEDWKTATVEDVQDYLELFYHLCQLGEYEQAFDVIYSNPSQKESVTKFLHIRGYNALLIELYLQLVPHLPNQQDWRYPASLTSLGNAYHSQGDDESAISYHQQSLKISQQIRDRSGIATSFNNLGSAYYFQGDYRKAMFYHHKSLTITRKIGDRSGIATSLMNLGSAYYSQGDYERAISFHQQSLEIKQEIGDRSGIANSFNNLGNVYYAQGDYERAISYDQQSLEIKREIGDRSGIASSLVNLGSAYHSQGDYESAISFYQQSLEIFQQIGDRSGIASSLGNLG</sequence>
<evidence type="ECO:0000313" key="7">
    <source>
        <dbReference type="Proteomes" id="UP001235849"/>
    </source>
</evidence>
<feature type="repeat" description="TPR" evidence="3">
    <location>
        <begin position="832"/>
        <end position="865"/>
    </location>
</feature>
<feature type="coiled-coil region" evidence="4">
    <location>
        <begin position="254"/>
        <end position="288"/>
    </location>
</feature>
<dbReference type="Proteomes" id="UP001235849">
    <property type="component" value="Unassembled WGS sequence"/>
</dbReference>
<dbReference type="EMBL" id="JAQOSO010000096">
    <property type="protein sequence ID" value="MDJ1176142.1"/>
    <property type="molecule type" value="Genomic_DNA"/>
</dbReference>
<evidence type="ECO:0000256" key="2">
    <source>
        <dbReference type="ARBA" id="ARBA00022803"/>
    </source>
</evidence>
<proteinExistence type="predicted"/>
<dbReference type="InterPro" id="IPR002182">
    <property type="entry name" value="NB-ARC"/>
</dbReference>
<dbReference type="PROSITE" id="PS50293">
    <property type="entry name" value="TPR_REGION"/>
    <property type="match status" value="3"/>
</dbReference>
<dbReference type="RefSeq" id="WP_283768432.1">
    <property type="nucleotide sequence ID" value="NZ_JAQOSO010000096.1"/>
</dbReference>